<gene>
    <name evidence="2" type="ORF">SAMN05192576_1479</name>
</gene>
<dbReference type="EMBL" id="FNIC01000002">
    <property type="protein sequence ID" value="SDN12112.1"/>
    <property type="molecule type" value="Genomic_DNA"/>
</dbReference>
<dbReference type="Proteomes" id="UP000199004">
    <property type="component" value="Unassembled WGS sequence"/>
</dbReference>
<evidence type="ECO:0008006" key="4">
    <source>
        <dbReference type="Google" id="ProtNLM"/>
    </source>
</evidence>
<evidence type="ECO:0000256" key="1">
    <source>
        <dbReference type="SAM" id="SignalP"/>
    </source>
</evidence>
<dbReference type="AlphaFoldDB" id="A0A1G9YSK7"/>
<evidence type="ECO:0000313" key="3">
    <source>
        <dbReference type="Proteomes" id="UP000199004"/>
    </source>
</evidence>
<proteinExistence type="predicted"/>
<dbReference type="STRING" id="1005944.SAMN05192576_1479"/>
<protein>
    <recommendedName>
        <fullName evidence="4">CHRD domain-containing protein</fullName>
    </recommendedName>
</protein>
<evidence type="ECO:0000313" key="2">
    <source>
        <dbReference type="EMBL" id="SDN12112.1"/>
    </source>
</evidence>
<sequence>MRVTKGKKIAAGAVLLSSVGLIAAVGMTANAQQSVGSALAGPTQTRADLEPLNNGDGGGRATVTVDGRTLNVSLDAYRLLRGMPHAQHIHFGATARHECPSVRDDTNVDFRLTTAEGQPGYGPVKVSLTKRGDTSPDSTLAINRFPLAENGQVHYDRRIKVGTKLAGAISRGNAVVVVHGVDYNNNGKYDFRSAGRSELDPSLPAEATDPVLCGVLAVR</sequence>
<reference evidence="2 3" key="1">
    <citation type="submission" date="2016-10" db="EMBL/GenBank/DDBJ databases">
        <authorList>
            <person name="de Groot N.N."/>
        </authorList>
    </citation>
    <scope>NUCLEOTIDE SEQUENCE [LARGE SCALE GENOMIC DNA]</scope>
    <source>
        <strain evidence="2 3">CGMCC 1.11147</strain>
    </source>
</reference>
<dbReference type="OrthoDB" id="2991218at2"/>
<keyword evidence="3" id="KW-1185">Reference proteome</keyword>
<feature type="signal peptide" evidence="1">
    <location>
        <begin position="1"/>
        <end position="23"/>
    </location>
</feature>
<accession>A0A1G9YSK7</accession>
<organism evidence="2 3">
    <name type="scientific">Nocardioides szechwanensis</name>
    <dbReference type="NCBI Taxonomy" id="1005944"/>
    <lineage>
        <taxon>Bacteria</taxon>
        <taxon>Bacillati</taxon>
        <taxon>Actinomycetota</taxon>
        <taxon>Actinomycetes</taxon>
        <taxon>Propionibacteriales</taxon>
        <taxon>Nocardioidaceae</taxon>
        <taxon>Nocardioides</taxon>
    </lineage>
</organism>
<feature type="chain" id="PRO_5038749277" description="CHRD domain-containing protein" evidence="1">
    <location>
        <begin position="24"/>
        <end position="219"/>
    </location>
</feature>
<dbReference type="RefSeq" id="WP_091023337.1">
    <property type="nucleotide sequence ID" value="NZ_FNIC01000002.1"/>
</dbReference>
<keyword evidence="1" id="KW-0732">Signal</keyword>
<name>A0A1G9YSK7_9ACTN</name>